<evidence type="ECO:0000313" key="1">
    <source>
        <dbReference type="EMBL" id="RIB07318.1"/>
    </source>
</evidence>
<reference evidence="1 2" key="1">
    <citation type="submission" date="2018-06" db="EMBL/GenBank/DDBJ databases">
        <title>Comparative genomics reveals the genomic features of Rhizophagus irregularis, R. cerebriforme, R. diaphanum and Gigaspora rosea, and their symbiotic lifestyle signature.</title>
        <authorList>
            <person name="Morin E."/>
            <person name="San Clemente H."/>
            <person name="Chen E.C.H."/>
            <person name="De La Providencia I."/>
            <person name="Hainaut M."/>
            <person name="Kuo A."/>
            <person name="Kohler A."/>
            <person name="Murat C."/>
            <person name="Tang N."/>
            <person name="Roy S."/>
            <person name="Loubradou J."/>
            <person name="Henrissat B."/>
            <person name="Grigoriev I.V."/>
            <person name="Corradi N."/>
            <person name="Roux C."/>
            <person name="Martin F.M."/>
        </authorList>
    </citation>
    <scope>NUCLEOTIDE SEQUENCE [LARGE SCALE GENOMIC DNA]</scope>
    <source>
        <strain evidence="1 2">DAOM 194757</strain>
    </source>
</reference>
<comment type="caution">
    <text evidence="1">The sequence shown here is derived from an EMBL/GenBank/DDBJ whole genome shotgun (WGS) entry which is preliminary data.</text>
</comment>
<sequence length="82" mass="9595">MLYGMIKQIEKIKNSGKNSSMHDQANQTINYQSHKQAIYTSRLLNFRNLPKPELIISSKIKTQPFLLRLNCFMNQIIITKNL</sequence>
<dbReference type="Proteomes" id="UP000266673">
    <property type="component" value="Unassembled WGS sequence"/>
</dbReference>
<evidence type="ECO:0000313" key="2">
    <source>
        <dbReference type="Proteomes" id="UP000266673"/>
    </source>
</evidence>
<protein>
    <submittedName>
        <fullName evidence="1">Uncharacterized protein</fullName>
    </submittedName>
</protein>
<accession>A0A397UDS1</accession>
<dbReference type="EMBL" id="QKWP01001675">
    <property type="protein sequence ID" value="RIB07318.1"/>
    <property type="molecule type" value="Genomic_DNA"/>
</dbReference>
<keyword evidence="2" id="KW-1185">Reference proteome</keyword>
<name>A0A397UDS1_9GLOM</name>
<dbReference type="AlphaFoldDB" id="A0A397UDS1"/>
<dbReference type="OrthoDB" id="2350708at2759"/>
<gene>
    <name evidence="1" type="ORF">C2G38_2214784</name>
</gene>
<organism evidence="1 2">
    <name type="scientific">Gigaspora rosea</name>
    <dbReference type="NCBI Taxonomy" id="44941"/>
    <lineage>
        <taxon>Eukaryota</taxon>
        <taxon>Fungi</taxon>
        <taxon>Fungi incertae sedis</taxon>
        <taxon>Mucoromycota</taxon>
        <taxon>Glomeromycotina</taxon>
        <taxon>Glomeromycetes</taxon>
        <taxon>Diversisporales</taxon>
        <taxon>Gigasporaceae</taxon>
        <taxon>Gigaspora</taxon>
    </lineage>
</organism>
<proteinExistence type="predicted"/>